<dbReference type="AlphaFoldDB" id="G9WJH6"/>
<protein>
    <recommendedName>
        <fullName evidence="1">Phage-Barnase-EndoU-ColicinE5/D-RelE like nuclease 4 domain-containing protein</fullName>
    </recommendedName>
</protein>
<dbReference type="OrthoDB" id="9803716at2"/>
<feature type="domain" description="Phage-Barnase-EndoU-ColicinE5/D-RelE like nuclease 4" evidence="1">
    <location>
        <begin position="23"/>
        <end position="154"/>
    </location>
</feature>
<evidence type="ECO:0000313" key="2">
    <source>
        <dbReference type="EMBL" id="EHN59021.1"/>
    </source>
</evidence>
<comment type="caution">
    <text evidence="2">The sequence shown here is derived from an EMBL/GenBank/DDBJ whole genome shotgun (WGS) entry which is preliminary data.</text>
</comment>
<dbReference type="EMBL" id="AFVZ01000001">
    <property type="protein sequence ID" value="EHN59021.1"/>
    <property type="molecule type" value="Genomic_DNA"/>
</dbReference>
<organism evidence="2 3">
    <name type="scientific">Oenococcus kitaharae DSM 17330</name>
    <dbReference type="NCBI Taxonomy" id="1045004"/>
    <lineage>
        <taxon>Bacteria</taxon>
        <taxon>Bacillati</taxon>
        <taxon>Bacillota</taxon>
        <taxon>Bacilli</taxon>
        <taxon>Lactobacillales</taxon>
        <taxon>Lactobacillaceae</taxon>
        <taxon>Oenococcus</taxon>
    </lineage>
</organism>
<evidence type="ECO:0000259" key="1">
    <source>
        <dbReference type="Pfam" id="PF18813"/>
    </source>
</evidence>
<name>G9WJH6_9LACO</name>
<dbReference type="RefSeq" id="WP_007745697.1">
    <property type="nucleotide sequence ID" value="NZ_CM001398.1"/>
</dbReference>
<keyword evidence="3" id="KW-1185">Reference proteome</keyword>
<sequence length="192" mass="22525">MKRRSFTNFIRYSDTLHSLRSGQRFFEDTFLNQTITYFYKDKIGNDRALAVKFKENQFMHLLGLKYSKGAQSFWNDLKKCNLDFSELTPVHGNIDILKNKIHMLDFLPEVVSLQCRIVYQYHTYRLVADYLIRSDKETLAIATKAFDGSNQIMESLLDISSTRKTGFQIKRGFDINRIIFLNNKTGLIKIVQ</sequence>
<dbReference type="Proteomes" id="UP000004959">
    <property type="component" value="Chromosome"/>
</dbReference>
<dbReference type="InterPro" id="IPR041420">
    <property type="entry name" value="PBECR4"/>
</dbReference>
<dbReference type="HOGENOM" id="CLU_1413916_0_0_9"/>
<accession>G9WJH6</accession>
<gene>
    <name evidence="2" type="ORF">OKIT_0916</name>
</gene>
<dbReference type="PATRIC" id="fig|1045004.4.peg.917"/>
<proteinExistence type="predicted"/>
<dbReference type="Pfam" id="PF18813">
    <property type="entry name" value="PBECR4"/>
    <property type="match status" value="1"/>
</dbReference>
<evidence type="ECO:0000313" key="3">
    <source>
        <dbReference type="Proteomes" id="UP000004959"/>
    </source>
</evidence>
<reference evidence="2 3" key="1">
    <citation type="journal article" date="2012" name="PLoS ONE">
        <title>Functional divergence in the genus oenococcus as predicted by genome sequencing of the newly-described species, Oenococcus kitaharae.</title>
        <authorList>
            <person name="Borneman A.R."/>
            <person name="McCarthy J.M."/>
            <person name="Chambers P.J."/>
            <person name="Bartowsky E.J."/>
        </authorList>
    </citation>
    <scope>NUCLEOTIDE SEQUENCE [LARGE SCALE GENOMIC DNA]</scope>
    <source>
        <strain evidence="3">DSM17330</strain>
    </source>
</reference>